<dbReference type="Proteomes" id="UP000242444">
    <property type="component" value="Unassembled WGS sequence"/>
</dbReference>
<dbReference type="Gene3D" id="3.40.50.300">
    <property type="entry name" value="P-loop containing nucleotide triphosphate hydrolases"/>
    <property type="match status" value="1"/>
</dbReference>
<keyword evidence="3" id="KW-1185">Reference proteome</keyword>
<dbReference type="GO" id="GO:0003677">
    <property type="term" value="F:DNA binding"/>
    <property type="evidence" value="ECO:0007669"/>
    <property type="project" value="InterPro"/>
</dbReference>
<organism evidence="2 3">
    <name type="scientific">Amycolatopsis antarctica</name>
    <dbReference type="NCBI Taxonomy" id="1854586"/>
    <lineage>
        <taxon>Bacteria</taxon>
        <taxon>Bacillati</taxon>
        <taxon>Actinomycetota</taxon>
        <taxon>Actinomycetes</taxon>
        <taxon>Pseudonocardiales</taxon>
        <taxon>Pseudonocardiaceae</taxon>
        <taxon>Amycolatopsis</taxon>
    </lineage>
</organism>
<dbReference type="PRINTS" id="PR00364">
    <property type="entry name" value="DISEASERSIST"/>
</dbReference>
<evidence type="ECO:0000313" key="3">
    <source>
        <dbReference type="Proteomes" id="UP000242444"/>
    </source>
</evidence>
<dbReference type="SUPFAM" id="SSF52540">
    <property type="entry name" value="P-loop containing nucleoside triphosphate hydrolases"/>
    <property type="match status" value="1"/>
</dbReference>
<dbReference type="AlphaFoldDB" id="A0A263CYV8"/>
<dbReference type="SUPFAM" id="SSF47413">
    <property type="entry name" value="lambda repressor-like DNA-binding domains"/>
    <property type="match status" value="1"/>
</dbReference>
<dbReference type="InParanoid" id="A0A263CYV8"/>
<dbReference type="EMBL" id="NKYE01000015">
    <property type="protein sequence ID" value="OZM71149.1"/>
    <property type="molecule type" value="Genomic_DNA"/>
</dbReference>
<dbReference type="PANTHER" id="PTHR47691:SF3">
    <property type="entry name" value="HTH-TYPE TRANSCRIPTIONAL REGULATOR RV0890C-RELATED"/>
    <property type="match status" value="1"/>
</dbReference>
<feature type="domain" description="HTH cro/C1-type" evidence="1">
    <location>
        <begin position="25"/>
        <end position="80"/>
    </location>
</feature>
<name>A0A263CYV8_9PSEU</name>
<accession>A0A263CYV8</accession>
<dbReference type="PROSITE" id="PS50943">
    <property type="entry name" value="HTH_CROC1"/>
    <property type="match status" value="1"/>
</dbReference>
<dbReference type="Pfam" id="PF13560">
    <property type="entry name" value="HTH_31"/>
    <property type="match status" value="1"/>
</dbReference>
<dbReference type="SMART" id="SM00530">
    <property type="entry name" value="HTH_XRE"/>
    <property type="match status" value="1"/>
</dbReference>
<dbReference type="InterPro" id="IPR010982">
    <property type="entry name" value="Lambda_DNA-bd_dom_sf"/>
</dbReference>
<protein>
    <recommendedName>
        <fullName evidence="1">HTH cro/C1-type domain-containing protein</fullName>
    </recommendedName>
</protein>
<dbReference type="InterPro" id="IPR042197">
    <property type="entry name" value="Apaf_helical"/>
</dbReference>
<evidence type="ECO:0000313" key="2">
    <source>
        <dbReference type="EMBL" id="OZM71149.1"/>
    </source>
</evidence>
<dbReference type="GO" id="GO:0043531">
    <property type="term" value="F:ADP binding"/>
    <property type="evidence" value="ECO:0007669"/>
    <property type="project" value="InterPro"/>
</dbReference>
<dbReference type="CDD" id="cd00093">
    <property type="entry name" value="HTH_XRE"/>
    <property type="match status" value="1"/>
</dbReference>
<comment type="caution">
    <text evidence="2">The sequence shown here is derived from an EMBL/GenBank/DDBJ whole genome shotgun (WGS) entry which is preliminary data.</text>
</comment>
<reference evidence="2 3" key="1">
    <citation type="submission" date="2017-07" db="EMBL/GenBank/DDBJ databases">
        <title>Amycolatopsis antarcticus sp. nov., isolated from the surface of an Antarcticus brown macroalga.</title>
        <authorList>
            <person name="Wang J."/>
            <person name="Leiva S."/>
            <person name="Huang J."/>
            <person name="Huang Y."/>
        </authorList>
    </citation>
    <scope>NUCLEOTIDE SEQUENCE [LARGE SCALE GENOMIC DNA]</scope>
    <source>
        <strain evidence="2 3">AU-G6</strain>
    </source>
</reference>
<proteinExistence type="predicted"/>
<gene>
    <name evidence="2" type="ORF">CFN78_22080</name>
</gene>
<dbReference type="PANTHER" id="PTHR47691">
    <property type="entry name" value="REGULATOR-RELATED"/>
    <property type="match status" value="1"/>
</dbReference>
<dbReference type="Gene3D" id="1.10.8.430">
    <property type="entry name" value="Helical domain of apoptotic protease-activating factors"/>
    <property type="match status" value="1"/>
</dbReference>
<dbReference type="InterPro" id="IPR049945">
    <property type="entry name" value="AAA_22"/>
</dbReference>
<dbReference type="Pfam" id="PF13401">
    <property type="entry name" value="AAA_22"/>
    <property type="match status" value="1"/>
</dbReference>
<dbReference type="Gene3D" id="1.10.260.40">
    <property type="entry name" value="lambda repressor-like DNA-binding domains"/>
    <property type="match status" value="1"/>
</dbReference>
<dbReference type="InterPro" id="IPR001387">
    <property type="entry name" value="Cro/C1-type_HTH"/>
</dbReference>
<sequence>MDADNAEFAVAAPALTAEQTFGMVLRTHRVAAGLTQEELSELSCLSVRAIRNMEIGRTGRPQRQSVVLLANALGLSDSVLDELLRTGRRVRPERPACPGAEARPEERDTRCELPADAPELFGRAGLVERIEEHLLAPSGPAGPAILTGQPGAGKTALAVHVAHRVRTRFPDGQIFVDAQGPRCEPMSADAVLGRVLRSLGVTDPPRRAEERSALLRAMLSTRRVIVVVDNVGGEAQVRSLLPAAARSALILVGRCPLPALPQGRTWQVDELGTADGLALLAGVAGARRVADEPAEARAIVEQCGGLPLAVRIAGCWLAARPHRGLHALTNLLADAPGRLERLQVGDLSVRSSIAAHHRDLGARDMPTVRLLAAREREGGFDAADVAALTGGDTARGQEIIDNLVHHQLATVTVGGGRLLCRLYPLPALYSTYCAPRGQDAGGTPTRAIRRVASGAPQHLPAFSVITGRVRA</sequence>
<evidence type="ECO:0000259" key="1">
    <source>
        <dbReference type="PROSITE" id="PS50943"/>
    </source>
</evidence>
<dbReference type="InterPro" id="IPR027417">
    <property type="entry name" value="P-loop_NTPase"/>
</dbReference>